<reference evidence="2" key="1">
    <citation type="submission" date="2022-10" db="EMBL/GenBank/DDBJ databases">
        <title>Tapping the CABI collections for fungal endophytes: first genome assemblies for Collariella, Neodidymelliopsis, Ascochyta clinopodiicola, Didymella pomorum, Didymosphaeria variabile, Neocosmospora piperis and Neocucurbitaria cava.</title>
        <authorList>
            <person name="Hill R."/>
        </authorList>
    </citation>
    <scope>NUCLEOTIDE SEQUENCE</scope>
    <source>
        <strain evidence="2">IMI 355091</strain>
    </source>
</reference>
<dbReference type="EMBL" id="JAPEVA010000051">
    <property type="protein sequence ID" value="KAJ4403500.1"/>
    <property type="molecule type" value="Genomic_DNA"/>
</dbReference>
<gene>
    <name evidence="2" type="ORF">N0V91_006553</name>
</gene>
<dbReference type="AlphaFoldDB" id="A0A9W9D7D9"/>
<sequence>MAWDGQTVWVDQKVPQVRKGDQMKDEQKVPQAQTDAQWAARKEAREWGGLSQTGEVAEC</sequence>
<comment type="caution">
    <text evidence="2">The sequence shown here is derived from an EMBL/GenBank/DDBJ whole genome shotgun (WGS) entry which is preliminary data.</text>
</comment>
<evidence type="ECO:0000313" key="3">
    <source>
        <dbReference type="Proteomes" id="UP001140510"/>
    </source>
</evidence>
<name>A0A9W9D7D9_9PLEO</name>
<protein>
    <submittedName>
        <fullName evidence="2">Uncharacterized protein</fullName>
    </submittedName>
</protein>
<organism evidence="2 3">
    <name type="scientific">Didymella pomorum</name>
    <dbReference type="NCBI Taxonomy" id="749634"/>
    <lineage>
        <taxon>Eukaryota</taxon>
        <taxon>Fungi</taxon>
        <taxon>Dikarya</taxon>
        <taxon>Ascomycota</taxon>
        <taxon>Pezizomycotina</taxon>
        <taxon>Dothideomycetes</taxon>
        <taxon>Pleosporomycetidae</taxon>
        <taxon>Pleosporales</taxon>
        <taxon>Pleosporineae</taxon>
        <taxon>Didymellaceae</taxon>
        <taxon>Didymella</taxon>
    </lineage>
</organism>
<evidence type="ECO:0000256" key="1">
    <source>
        <dbReference type="SAM" id="MobiDB-lite"/>
    </source>
</evidence>
<feature type="region of interest" description="Disordered" evidence="1">
    <location>
        <begin position="14"/>
        <end position="33"/>
    </location>
</feature>
<evidence type="ECO:0000313" key="2">
    <source>
        <dbReference type="EMBL" id="KAJ4403500.1"/>
    </source>
</evidence>
<proteinExistence type="predicted"/>
<keyword evidence="3" id="KW-1185">Reference proteome</keyword>
<feature type="compositionally biased region" description="Basic and acidic residues" evidence="1">
    <location>
        <begin position="18"/>
        <end position="28"/>
    </location>
</feature>
<dbReference type="Proteomes" id="UP001140510">
    <property type="component" value="Unassembled WGS sequence"/>
</dbReference>
<accession>A0A9W9D7D9</accession>